<dbReference type="EMBL" id="VSSQ01000252">
    <property type="protein sequence ID" value="MPL88173.1"/>
    <property type="molecule type" value="Genomic_DNA"/>
</dbReference>
<proteinExistence type="predicted"/>
<protein>
    <submittedName>
        <fullName evidence="1">Uncharacterized protein</fullName>
    </submittedName>
</protein>
<dbReference type="AlphaFoldDB" id="A0A644VBN2"/>
<sequence>MHAYIVVLTIGDLTDLLVGNTYLPDVGYSFFTSNHVQRFSIGKPLDGIRIIIERLCQILLFAGFEIGNKESFFVRFVSVALLTNPGDGFTVGRELGHNVVSHHSFCKVAGVFTCQVVNVNV</sequence>
<organism evidence="1">
    <name type="scientific">bioreactor metagenome</name>
    <dbReference type="NCBI Taxonomy" id="1076179"/>
    <lineage>
        <taxon>unclassified sequences</taxon>
        <taxon>metagenomes</taxon>
        <taxon>ecological metagenomes</taxon>
    </lineage>
</organism>
<name>A0A644VBN2_9ZZZZ</name>
<accession>A0A644VBN2</accession>
<evidence type="ECO:0000313" key="1">
    <source>
        <dbReference type="EMBL" id="MPL88173.1"/>
    </source>
</evidence>
<gene>
    <name evidence="1" type="ORF">SDC9_34191</name>
</gene>
<comment type="caution">
    <text evidence="1">The sequence shown here is derived from an EMBL/GenBank/DDBJ whole genome shotgun (WGS) entry which is preliminary data.</text>
</comment>
<reference evidence="1" key="1">
    <citation type="submission" date="2019-08" db="EMBL/GenBank/DDBJ databases">
        <authorList>
            <person name="Kucharzyk K."/>
            <person name="Murdoch R.W."/>
            <person name="Higgins S."/>
            <person name="Loffler F."/>
        </authorList>
    </citation>
    <scope>NUCLEOTIDE SEQUENCE</scope>
</reference>